<evidence type="ECO:0000313" key="11">
    <source>
        <dbReference type="Proteomes" id="UP000029227"/>
    </source>
</evidence>
<dbReference type="GO" id="GO:0009245">
    <property type="term" value="P:lipid A biosynthetic process"/>
    <property type="evidence" value="ECO:0007669"/>
    <property type="project" value="InterPro"/>
</dbReference>
<dbReference type="PIRSF" id="PIRSF026649">
    <property type="entry name" value="MsbB"/>
    <property type="match status" value="1"/>
</dbReference>
<evidence type="ECO:0000256" key="8">
    <source>
        <dbReference type="ARBA" id="ARBA00023315"/>
    </source>
</evidence>
<protein>
    <recommendedName>
        <fullName evidence="9">Lipid A biosynthesis acyltransferase</fullName>
        <ecNumber evidence="9">2.3.1.241</ecNumber>
    </recommendedName>
    <alternativeName>
        <fullName evidence="9">Kdo(2)-lipid IV(A) acyltransferase</fullName>
    </alternativeName>
</protein>
<dbReference type="InterPro" id="IPR004960">
    <property type="entry name" value="LipA_acyltrans"/>
</dbReference>
<dbReference type="UniPathway" id="UPA00030"/>
<evidence type="ECO:0000256" key="7">
    <source>
        <dbReference type="ARBA" id="ARBA00023136"/>
    </source>
</evidence>
<comment type="function">
    <text evidence="9">Catalyzes the transfer of an acyl chain from an acyl-[acyl-carrier-protein] (ACP) to a Kdo(2)-lipid IV(A) to form a Kdo(2)-(acyl)-lipid IV(A).</text>
</comment>
<evidence type="ECO:0000256" key="9">
    <source>
        <dbReference type="HAMAP-Rule" id="MF_01942"/>
    </source>
</evidence>
<dbReference type="Pfam" id="PF03279">
    <property type="entry name" value="Lip_A_acyltrans"/>
    <property type="match status" value="1"/>
</dbReference>
<reference evidence="10 11" key="1">
    <citation type="journal article" date="2014" name="Genome Announc.">
        <title>Draft Genome Sequences of Two Vibrionaceae Species, Vibrio ponticus C121 and Photobacterium aphoticum C119, Isolated as Coral Reef Microbiota.</title>
        <authorList>
            <person name="Al-saari N."/>
            <person name="Meirelles P.M."/>
            <person name="Mino S."/>
            <person name="Suda W."/>
            <person name="Oshima K."/>
            <person name="Hattori M."/>
            <person name="Ohkuma M."/>
            <person name="Thompson F.L."/>
            <person name="Gomez-Gil B."/>
            <person name="Sawabe T."/>
            <person name="Sawabe T."/>
        </authorList>
    </citation>
    <scope>NUCLEOTIDE SEQUENCE [LARGE SCALE GENOMIC DNA]</scope>
    <source>
        <strain evidence="10 11">JCM 19237</strain>
    </source>
</reference>
<comment type="pathway">
    <text evidence="9">Bacterial outer membrane biogenesis; lipopolysaccharide biosynthesis.</text>
</comment>
<dbReference type="NCBIfam" id="TIGR02207">
    <property type="entry name" value="lipid_A_htrB"/>
    <property type="match status" value="1"/>
</dbReference>
<evidence type="ECO:0000256" key="3">
    <source>
        <dbReference type="ARBA" id="ARBA00022679"/>
    </source>
</evidence>
<dbReference type="InterPro" id="IPR011920">
    <property type="entry name" value="Lipid_A_LpxL_LpxP"/>
</dbReference>
<keyword evidence="8 9" id="KW-0012">Acyltransferase</keyword>
<name>A0A090QPM0_9GAMM</name>
<comment type="catalytic activity">
    <reaction evidence="9">
        <text>an alpha-Kdo-(2-&gt;4)-alpha-Kdo-(2-&gt;6)-lipid IVA + a fatty acyl-[ACP] = an alpha-Kdo-(2-&gt;4)-alpha-Kdo-(2-&gt;6)-(acyl)-lipid IVA + holo-[ACP]</text>
        <dbReference type="Rhea" id="RHEA:69396"/>
        <dbReference type="Rhea" id="RHEA-COMP:9685"/>
        <dbReference type="Rhea" id="RHEA-COMP:14125"/>
        <dbReference type="ChEBI" id="CHEBI:64479"/>
        <dbReference type="ChEBI" id="CHEBI:138651"/>
        <dbReference type="ChEBI" id="CHEBI:176429"/>
        <dbReference type="ChEBI" id="CHEBI:176430"/>
        <dbReference type="EC" id="2.3.1.241"/>
    </reaction>
</comment>
<evidence type="ECO:0000256" key="2">
    <source>
        <dbReference type="ARBA" id="ARBA00022519"/>
    </source>
</evidence>
<evidence type="ECO:0000313" key="10">
    <source>
        <dbReference type="EMBL" id="GAL03769.1"/>
    </source>
</evidence>
<dbReference type="EMBL" id="BBMN01000002">
    <property type="protein sequence ID" value="GAL03769.1"/>
    <property type="molecule type" value="Genomic_DNA"/>
</dbReference>
<dbReference type="EC" id="2.3.1.241" evidence="9"/>
<dbReference type="AlphaFoldDB" id="A0A090QPM0"/>
<evidence type="ECO:0000256" key="6">
    <source>
        <dbReference type="ARBA" id="ARBA00022989"/>
    </source>
</evidence>
<gene>
    <name evidence="9" type="primary">lpxL</name>
    <name evidence="10" type="ORF">JCM19237_6663</name>
</gene>
<keyword evidence="3 9" id="KW-0808">Transferase</keyword>
<evidence type="ECO:0000256" key="4">
    <source>
        <dbReference type="ARBA" id="ARBA00022692"/>
    </source>
</evidence>
<keyword evidence="6 9" id="KW-1133">Transmembrane helix</keyword>
<comment type="pathway">
    <text evidence="9">Glycolipid biosynthesis; KDO(2)-lipid A biosynthesis; KDO(2)-lipid A from CMP-3-deoxy-D-manno-octulosonate and lipid IV(A): step 3/4.</text>
</comment>
<dbReference type="GO" id="GO:0008913">
    <property type="term" value="F:Kdo2-lipid IVA acyltransferase activity"/>
    <property type="evidence" value="ECO:0007669"/>
    <property type="project" value="UniProtKB-EC"/>
</dbReference>
<dbReference type="GO" id="GO:0005886">
    <property type="term" value="C:plasma membrane"/>
    <property type="evidence" value="ECO:0007669"/>
    <property type="project" value="UniProtKB-SubCell"/>
</dbReference>
<keyword evidence="1 9" id="KW-1003">Cell membrane</keyword>
<dbReference type="NCBIfam" id="NF005340">
    <property type="entry name" value="PRK06860.1"/>
    <property type="match status" value="1"/>
</dbReference>
<dbReference type="PANTHER" id="PTHR30606">
    <property type="entry name" value="LIPID A BIOSYNTHESIS LAUROYL ACYLTRANSFERASE"/>
    <property type="match status" value="1"/>
</dbReference>
<dbReference type="UniPathway" id="UPA00360">
    <property type="reaction ID" value="UER00485"/>
</dbReference>
<dbReference type="Proteomes" id="UP000029227">
    <property type="component" value="Unassembled WGS sequence"/>
</dbReference>
<keyword evidence="5 9" id="KW-0448">Lipopolysaccharide biosynthesis</keyword>
<dbReference type="PANTHER" id="PTHR30606:SF9">
    <property type="entry name" value="LIPID A BIOSYNTHESIS LAUROYLTRANSFERASE"/>
    <property type="match status" value="1"/>
</dbReference>
<dbReference type="eggNOG" id="COG1560">
    <property type="taxonomic scope" value="Bacteria"/>
</dbReference>
<dbReference type="CDD" id="cd07984">
    <property type="entry name" value="LPLAT_LABLAT-like"/>
    <property type="match status" value="1"/>
</dbReference>
<sequence>MSKSIAPRFTWRFLTPRYWPTLLLNLVMYLISWLPYSWLRRMGQGIGRLALRFMKKRRFTIERNLELCFPTMSADERKAIIKQNIDNAGLALFETAMAWYWPDWRVNRHVRIEGMEHMERLEREGKGVLCIAVHSMNLELGARAFGIHKSASGVYRPNNNPCFDYFQYKGRSRSNRTLIDRKDVKGMLHTLSNGGRVWYAPDHDYGMRRGTFAPLFAVEKACTTTGTSLLVDNSGCEVLSFTMVRESDSGQYVIRITPTYDDFPRDDLQATAEYVNKVVESSIMQAPEQYMWLHRRFKTRPEGEASLYTKEEPTLTPRSA</sequence>
<keyword evidence="4 9" id="KW-0812">Transmembrane</keyword>
<organism evidence="10 11">
    <name type="scientific">Photobacterium aphoticum</name>
    <dbReference type="NCBI Taxonomy" id="754436"/>
    <lineage>
        <taxon>Bacteria</taxon>
        <taxon>Pseudomonadati</taxon>
        <taxon>Pseudomonadota</taxon>
        <taxon>Gammaproteobacteria</taxon>
        <taxon>Vibrionales</taxon>
        <taxon>Vibrionaceae</taxon>
        <taxon>Photobacterium</taxon>
    </lineage>
</organism>
<feature type="short sequence motif" description="HXXXXD motif" evidence="9">
    <location>
        <begin position="134"/>
        <end position="139"/>
    </location>
</feature>
<proteinExistence type="inferred from homology"/>
<feature type="transmembrane region" description="Helical" evidence="9">
    <location>
        <begin position="18"/>
        <end position="39"/>
    </location>
</feature>
<dbReference type="HAMAP" id="MF_01942">
    <property type="entry name" value="Lipid_A_LpxL_LpxP"/>
    <property type="match status" value="1"/>
</dbReference>
<keyword evidence="2 9" id="KW-0997">Cell inner membrane</keyword>
<dbReference type="GO" id="GO:0036104">
    <property type="term" value="P:Kdo2-lipid A biosynthetic process"/>
    <property type="evidence" value="ECO:0007669"/>
    <property type="project" value="UniProtKB-UniRule"/>
</dbReference>
<evidence type="ECO:0000256" key="5">
    <source>
        <dbReference type="ARBA" id="ARBA00022985"/>
    </source>
</evidence>
<evidence type="ECO:0000256" key="1">
    <source>
        <dbReference type="ARBA" id="ARBA00022475"/>
    </source>
</evidence>
<comment type="similarity">
    <text evidence="9">Belongs to the LpxL/LpxM/LpxP family.</text>
</comment>
<comment type="caution">
    <text evidence="10">The sequence shown here is derived from an EMBL/GenBank/DDBJ whole genome shotgun (WGS) entry which is preliminary data.</text>
</comment>
<accession>A0A090QPM0</accession>
<comment type="subcellular location">
    <subcellularLocation>
        <location evidence="9">Cell inner membrane</location>
        <topology evidence="9">Single-pass membrane protein</topology>
    </subcellularLocation>
</comment>
<keyword evidence="7 9" id="KW-0472">Membrane</keyword>
<dbReference type="STRING" id="754436.JCM19237_6663"/>
<dbReference type="GO" id="GO:0009103">
    <property type="term" value="P:lipopolysaccharide biosynthetic process"/>
    <property type="evidence" value="ECO:0007669"/>
    <property type="project" value="UniProtKB-UniRule"/>
</dbReference>